<evidence type="ECO:0000256" key="5">
    <source>
        <dbReference type="SAM" id="MobiDB-lite"/>
    </source>
</evidence>
<keyword evidence="7" id="KW-0732">Signal</keyword>
<dbReference type="RefSeq" id="XP_026282244.1">
    <property type="nucleotide sequence ID" value="XM_026426459.2"/>
</dbReference>
<dbReference type="PANTHER" id="PTHR15937:SF3">
    <property type="entry name" value="TRANSMEMBRANE 7 SUPERFAMILY MEMBER 3"/>
    <property type="match status" value="1"/>
</dbReference>
<feature type="compositionally biased region" description="Pro residues" evidence="5">
    <location>
        <begin position="508"/>
        <end position="521"/>
    </location>
</feature>
<sequence>MLKPAALGKCCTPGKLLSSLAVILLWSGGITVRGDPSSITLSLDFYNPNNQSQWSIHTLEPSATVAISIAPAPADVRFYTFQAHAHLHNISLSYNSTLIPHNYVNGTNTGLVWMSNKGKGTFYVMNPNPENVTVMYAIVAYGAYSPIPGGCNMEFEVEIAPFLKVSYSDAMVEVTAQPAVLPGRSCALDMVSYDVYRLYIPEKDFSPEAYFLSIQSMLTPNDIISNGSLSPVPTYGSIMRRLYSLYAGTGSVYVVLARSLSGSSAYVPAVTYGCSAIYFTDSCSVLSTTFSKVLCATVLFLGLFTCFYGYMFFRTVLFLAGFMLGSLVAYIGLSQLATLPFGSSVTLSCVVGIGAGASFLFFWWMSGIPVMAIIWLVTPMGFLAASLAFFVGLGDMQFAQMDLDFWLTFVLVVLSLLALMLPLQQNACIASCAVVGAYAFVVPVDHYLGANLKYIVINTLRRASVPGFSLAVIQPPFETTDGLLALLWFLMAVIGTRVQQIRQANRSPFPPSSRGPPPLALPRPHEGARTTARTPLRVTSRIPYSYGSVGDDDVFETPPPPPGSAPPGSSLRRSVSDWFSTRLRAR</sequence>
<evidence type="ECO:0000256" key="4">
    <source>
        <dbReference type="ARBA" id="ARBA00023136"/>
    </source>
</evidence>
<feature type="chain" id="PRO_5026738930" evidence="7">
    <location>
        <begin position="35"/>
        <end position="586"/>
    </location>
</feature>
<dbReference type="Proteomes" id="UP000504606">
    <property type="component" value="Unplaced"/>
</dbReference>
<dbReference type="GO" id="GO:0043069">
    <property type="term" value="P:negative regulation of programmed cell death"/>
    <property type="evidence" value="ECO:0007669"/>
    <property type="project" value="TreeGrafter"/>
</dbReference>
<comment type="subcellular location">
    <subcellularLocation>
        <location evidence="1">Membrane</location>
        <topology evidence="1">Multi-pass membrane protein</topology>
    </subcellularLocation>
</comment>
<evidence type="ECO:0000259" key="8">
    <source>
        <dbReference type="Pfam" id="PF13886"/>
    </source>
</evidence>
<reference evidence="10" key="1">
    <citation type="submission" date="2025-08" db="UniProtKB">
        <authorList>
            <consortium name="RefSeq"/>
        </authorList>
    </citation>
    <scope>IDENTIFICATION</scope>
    <source>
        <tissue evidence="10">Whole organism</tissue>
    </source>
</reference>
<feature type="transmembrane region" description="Helical" evidence="6">
    <location>
        <begin position="372"/>
        <end position="393"/>
    </location>
</feature>
<dbReference type="Pfam" id="PF25992">
    <property type="entry name" value="Ig_TM7SF3_N"/>
    <property type="match status" value="1"/>
</dbReference>
<feature type="region of interest" description="Disordered" evidence="5">
    <location>
        <begin position="504"/>
        <end position="586"/>
    </location>
</feature>
<protein>
    <submittedName>
        <fullName evidence="10">Transmembrane 7 superfamily member 3</fullName>
    </submittedName>
</protein>
<evidence type="ECO:0000256" key="3">
    <source>
        <dbReference type="ARBA" id="ARBA00022989"/>
    </source>
</evidence>
<evidence type="ECO:0000256" key="2">
    <source>
        <dbReference type="ARBA" id="ARBA00022692"/>
    </source>
</evidence>
<feature type="transmembrane region" description="Helical" evidence="6">
    <location>
        <begin position="345"/>
        <end position="365"/>
    </location>
</feature>
<dbReference type="AlphaFoldDB" id="A0A6J1SLR7"/>
<dbReference type="Pfam" id="PF13886">
    <property type="entry name" value="TM7S3_TM198"/>
    <property type="match status" value="1"/>
</dbReference>
<name>A0A6J1SLR7_FRAOC</name>
<feature type="transmembrane region" description="Helical" evidence="6">
    <location>
        <begin position="405"/>
        <end position="421"/>
    </location>
</feature>
<evidence type="ECO:0000313" key="9">
    <source>
        <dbReference type="Proteomes" id="UP000504606"/>
    </source>
</evidence>
<keyword evidence="4 6" id="KW-0472">Membrane</keyword>
<keyword evidence="2 6" id="KW-0812">Transmembrane</keyword>
<gene>
    <name evidence="10" type="primary">LOC113209103</name>
</gene>
<dbReference type="InterPro" id="IPR025256">
    <property type="entry name" value="TM7S3/TM198-like_dom"/>
</dbReference>
<feature type="transmembrane region" description="Helical" evidence="6">
    <location>
        <begin position="290"/>
        <end position="309"/>
    </location>
</feature>
<feature type="transmembrane region" description="Helical" evidence="6">
    <location>
        <begin position="428"/>
        <end position="448"/>
    </location>
</feature>
<evidence type="ECO:0000256" key="6">
    <source>
        <dbReference type="SAM" id="Phobius"/>
    </source>
</evidence>
<dbReference type="GO" id="GO:0005886">
    <property type="term" value="C:plasma membrane"/>
    <property type="evidence" value="ECO:0007669"/>
    <property type="project" value="TreeGrafter"/>
</dbReference>
<evidence type="ECO:0000256" key="7">
    <source>
        <dbReference type="SAM" id="SignalP"/>
    </source>
</evidence>
<proteinExistence type="predicted"/>
<evidence type="ECO:0000256" key="1">
    <source>
        <dbReference type="ARBA" id="ARBA00004141"/>
    </source>
</evidence>
<keyword evidence="3 6" id="KW-1133">Transmembrane helix</keyword>
<evidence type="ECO:0000313" key="10">
    <source>
        <dbReference type="RefSeq" id="XP_026282244.1"/>
    </source>
</evidence>
<organism evidence="9 10">
    <name type="scientific">Frankliniella occidentalis</name>
    <name type="common">Western flower thrips</name>
    <name type="synonym">Euthrips occidentalis</name>
    <dbReference type="NCBI Taxonomy" id="133901"/>
    <lineage>
        <taxon>Eukaryota</taxon>
        <taxon>Metazoa</taxon>
        <taxon>Ecdysozoa</taxon>
        <taxon>Arthropoda</taxon>
        <taxon>Hexapoda</taxon>
        <taxon>Insecta</taxon>
        <taxon>Pterygota</taxon>
        <taxon>Neoptera</taxon>
        <taxon>Paraneoptera</taxon>
        <taxon>Thysanoptera</taxon>
        <taxon>Terebrantia</taxon>
        <taxon>Thripoidea</taxon>
        <taxon>Thripidae</taxon>
        <taxon>Frankliniella</taxon>
    </lineage>
</organism>
<accession>A0A6J1SLR7</accession>
<dbReference type="OrthoDB" id="5967337at2759"/>
<feature type="signal peptide" evidence="7">
    <location>
        <begin position="1"/>
        <end position="34"/>
    </location>
</feature>
<feature type="domain" description="TM7S3/TM198-like" evidence="8">
    <location>
        <begin position="295"/>
        <end position="499"/>
    </location>
</feature>
<feature type="transmembrane region" description="Helical" evidence="6">
    <location>
        <begin position="316"/>
        <end position="333"/>
    </location>
</feature>
<dbReference type="KEGG" id="foc:113209103"/>
<dbReference type="InterPro" id="IPR042502">
    <property type="entry name" value="TM7SF3"/>
</dbReference>
<dbReference type="PANTHER" id="PTHR15937">
    <property type="entry name" value="TRANSMEMBRANE 7 SUPERFAMILY MEMBER 3"/>
    <property type="match status" value="1"/>
</dbReference>
<dbReference type="GeneID" id="113209103"/>
<keyword evidence="9" id="KW-1185">Reference proteome</keyword>